<evidence type="ECO:0000313" key="2">
    <source>
        <dbReference type="EMBL" id="RDX51692.1"/>
    </source>
</evidence>
<dbReference type="Proteomes" id="UP000256964">
    <property type="component" value="Unassembled WGS sequence"/>
</dbReference>
<dbReference type="STRING" id="139420.A0A371DGP4"/>
<reference evidence="2 3" key="1">
    <citation type="journal article" date="2018" name="Biotechnol. Biofuels">
        <title>Integrative visual omics of the white-rot fungus Polyporus brumalis exposes the biotechnological potential of its oxidative enzymes for delignifying raw plant biomass.</title>
        <authorList>
            <person name="Miyauchi S."/>
            <person name="Rancon A."/>
            <person name="Drula E."/>
            <person name="Hage H."/>
            <person name="Chaduli D."/>
            <person name="Favel A."/>
            <person name="Grisel S."/>
            <person name="Henrissat B."/>
            <person name="Herpoel-Gimbert I."/>
            <person name="Ruiz-Duenas F.J."/>
            <person name="Chevret D."/>
            <person name="Hainaut M."/>
            <person name="Lin J."/>
            <person name="Wang M."/>
            <person name="Pangilinan J."/>
            <person name="Lipzen A."/>
            <person name="Lesage-Meessen L."/>
            <person name="Navarro D."/>
            <person name="Riley R."/>
            <person name="Grigoriev I.V."/>
            <person name="Zhou S."/>
            <person name="Raouche S."/>
            <person name="Rosso M.N."/>
        </authorList>
    </citation>
    <scope>NUCLEOTIDE SEQUENCE [LARGE SCALE GENOMIC DNA]</scope>
    <source>
        <strain evidence="2 3">BRFM 1820</strain>
    </source>
</reference>
<sequence>MKYCQGCYTAYRRQTDAYKKATKEAEELEVPVKTLMSTGVWGCKDSEEVSLIRVMAKTYAECLERAIQGREEHHRQFFVEADAAHQEYLDTLREKRKDALAFLDKVEDRKHPLLKLELEQKPREEAERMRHELDGARLRRLEQEKERLVRNERDIENATAKNSAVMARCAARLVYEEQTRCTIPIPSHQLFCHAHREEHRAAASKLKQVKRAVEEACSKLDAMLLSNVESRRVSMDDVIMELKRWLAALEEEIQLAELHQQRFQCKGMHSSVLMHCITSVYVGINLEITAIADAQHASDMSKLRSNRDDSRKSWSV</sequence>
<keyword evidence="1" id="KW-0175">Coiled coil</keyword>
<feature type="coiled-coil region" evidence="1">
    <location>
        <begin position="89"/>
        <end position="161"/>
    </location>
</feature>
<dbReference type="EMBL" id="KZ857393">
    <property type="protein sequence ID" value="RDX51692.1"/>
    <property type="molecule type" value="Genomic_DNA"/>
</dbReference>
<keyword evidence="3" id="KW-1185">Reference proteome</keyword>
<dbReference type="AlphaFoldDB" id="A0A371DGP4"/>
<accession>A0A371DGP4</accession>
<name>A0A371DGP4_9APHY</name>
<evidence type="ECO:0000313" key="3">
    <source>
        <dbReference type="Proteomes" id="UP000256964"/>
    </source>
</evidence>
<evidence type="ECO:0000256" key="1">
    <source>
        <dbReference type="SAM" id="Coils"/>
    </source>
</evidence>
<proteinExistence type="predicted"/>
<organism evidence="2 3">
    <name type="scientific">Lentinus brumalis</name>
    <dbReference type="NCBI Taxonomy" id="2498619"/>
    <lineage>
        <taxon>Eukaryota</taxon>
        <taxon>Fungi</taxon>
        <taxon>Dikarya</taxon>
        <taxon>Basidiomycota</taxon>
        <taxon>Agaricomycotina</taxon>
        <taxon>Agaricomycetes</taxon>
        <taxon>Polyporales</taxon>
        <taxon>Polyporaceae</taxon>
        <taxon>Lentinus</taxon>
    </lineage>
</organism>
<feature type="coiled-coil region" evidence="1">
    <location>
        <begin position="196"/>
        <end position="266"/>
    </location>
</feature>
<gene>
    <name evidence="2" type="ORF">OH76DRAFT_1401107</name>
</gene>
<protein>
    <submittedName>
        <fullName evidence="2">Uncharacterized protein</fullName>
    </submittedName>
</protein>
<dbReference type="OrthoDB" id="2757828at2759"/>